<dbReference type="AlphaFoldDB" id="A0A8D0DW35"/>
<feature type="compositionally biased region" description="Pro residues" evidence="1">
    <location>
        <begin position="287"/>
        <end position="296"/>
    </location>
</feature>
<dbReference type="GO" id="GO:0010467">
    <property type="term" value="P:gene expression"/>
    <property type="evidence" value="ECO:0007669"/>
    <property type="project" value="Ensembl"/>
</dbReference>
<dbReference type="GO" id="GO:0009410">
    <property type="term" value="P:response to xenobiotic stimulus"/>
    <property type="evidence" value="ECO:0007669"/>
    <property type="project" value="Ensembl"/>
</dbReference>
<dbReference type="PANTHER" id="PTHR14254:SF5">
    <property type="entry name" value="ERBB RECEPTOR FEEDBACK INHIBITOR 1"/>
    <property type="match status" value="1"/>
</dbReference>
<dbReference type="GO" id="GO:0043589">
    <property type="term" value="P:skin morphogenesis"/>
    <property type="evidence" value="ECO:0007669"/>
    <property type="project" value="Ensembl"/>
</dbReference>
<feature type="domain" description="Mig-6" evidence="2">
    <location>
        <begin position="318"/>
        <end position="341"/>
    </location>
</feature>
<dbReference type="GO" id="GO:0060428">
    <property type="term" value="P:lung epithelium development"/>
    <property type="evidence" value="ECO:0007669"/>
    <property type="project" value="Ensembl"/>
</dbReference>
<dbReference type="PANTHER" id="PTHR14254">
    <property type="entry name" value="GENE 33 POLYPEPTIDE"/>
    <property type="match status" value="1"/>
</dbReference>
<dbReference type="GO" id="GO:0060426">
    <property type="term" value="P:lung vasculature development"/>
    <property type="evidence" value="ECO:0007669"/>
    <property type="project" value="Ensembl"/>
</dbReference>
<dbReference type="GO" id="GO:0032570">
    <property type="term" value="P:response to progesterone"/>
    <property type="evidence" value="ECO:0007669"/>
    <property type="project" value="Ensembl"/>
</dbReference>
<dbReference type="GO" id="GO:0006699">
    <property type="term" value="P:bile acid biosynthetic process"/>
    <property type="evidence" value="ECO:0007669"/>
    <property type="project" value="Ensembl"/>
</dbReference>
<dbReference type="GO" id="GO:0001889">
    <property type="term" value="P:liver development"/>
    <property type="evidence" value="ECO:0007669"/>
    <property type="project" value="Ensembl"/>
</dbReference>
<feature type="region of interest" description="Disordered" evidence="1">
    <location>
        <begin position="1"/>
        <end position="20"/>
    </location>
</feature>
<dbReference type="GO" id="GO:0005886">
    <property type="term" value="C:plasma membrane"/>
    <property type="evidence" value="ECO:0007669"/>
    <property type="project" value="Ensembl"/>
</dbReference>
<dbReference type="OMA" id="YERHKHS"/>
<evidence type="ECO:0000313" key="3">
    <source>
        <dbReference type="Ensembl" id="ENSSMRP00000022677.1"/>
    </source>
</evidence>
<dbReference type="InterPro" id="IPR021619">
    <property type="entry name" value="Mig-6"/>
</dbReference>
<dbReference type="GO" id="GO:0050673">
    <property type="term" value="P:epithelial cell proliferation"/>
    <property type="evidence" value="ECO:0007669"/>
    <property type="project" value="Ensembl"/>
</dbReference>
<feature type="compositionally biased region" description="Basic and acidic residues" evidence="1">
    <location>
        <begin position="315"/>
        <end position="328"/>
    </location>
</feature>
<dbReference type="GO" id="GO:0019901">
    <property type="term" value="F:protein kinase binding"/>
    <property type="evidence" value="ECO:0007669"/>
    <property type="project" value="Ensembl"/>
</dbReference>
<accession>A0A8D0DW35</accession>
<feature type="compositionally biased region" description="Pro residues" evidence="1">
    <location>
        <begin position="233"/>
        <end position="243"/>
    </location>
</feature>
<dbReference type="GO" id="GO:0035988">
    <property type="term" value="P:chondrocyte proliferation"/>
    <property type="evidence" value="ECO:0007669"/>
    <property type="project" value="Ensembl"/>
</dbReference>
<protein>
    <submittedName>
        <fullName evidence="3">ERBB receptor feedback inhibitor 1</fullName>
    </submittedName>
</protein>
<dbReference type="GO" id="GO:0050847">
    <property type="term" value="P:progesterone receptor signaling pathway"/>
    <property type="evidence" value="ECO:0007669"/>
    <property type="project" value="Ensembl"/>
</dbReference>
<reference evidence="3" key="1">
    <citation type="submission" date="2025-08" db="UniProtKB">
        <authorList>
            <consortium name="Ensembl"/>
        </authorList>
    </citation>
    <scope>IDENTIFICATION</scope>
</reference>
<dbReference type="Proteomes" id="UP000694421">
    <property type="component" value="Unplaced"/>
</dbReference>
<dbReference type="GO" id="GO:0036022">
    <property type="term" value="P:limb joint morphogenesis"/>
    <property type="evidence" value="ECO:0007669"/>
    <property type="project" value="Ensembl"/>
</dbReference>
<dbReference type="InterPro" id="IPR052112">
    <property type="entry name" value="EGFR_SigReg_Kinase"/>
</dbReference>
<dbReference type="GO" id="GO:0072659">
    <property type="term" value="P:protein localization to plasma membrane"/>
    <property type="evidence" value="ECO:0007669"/>
    <property type="project" value="Ensembl"/>
</dbReference>
<dbReference type="Pfam" id="PF11555">
    <property type="entry name" value="Inhibitor_Mig-6"/>
    <property type="match status" value="1"/>
</dbReference>
<evidence type="ECO:0000313" key="4">
    <source>
        <dbReference type="Proteomes" id="UP000694421"/>
    </source>
</evidence>
<dbReference type="GO" id="GO:0032355">
    <property type="term" value="P:response to estradiol"/>
    <property type="evidence" value="ECO:0007669"/>
    <property type="project" value="Ensembl"/>
</dbReference>
<dbReference type="GO" id="GO:0032868">
    <property type="term" value="P:response to insulin"/>
    <property type="evidence" value="ECO:0007669"/>
    <property type="project" value="Ensembl"/>
</dbReference>
<dbReference type="GO" id="GO:0008203">
    <property type="term" value="P:cholesterol metabolic process"/>
    <property type="evidence" value="ECO:0007669"/>
    <property type="project" value="Ensembl"/>
</dbReference>
<dbReference type="GO" id="GO:0006915">
    <property type="term" value="P:apoptotic process"/>
    <property type="evidence" value="ECO:0007669"/>
    <property type="project" value="Ensembl"/>
</dbReference>
<dbReference type="GO" id="GO:0001894">
    <property type="term" value="P:tissue homeostasis"/>
    <property type="evidence" value="ECO:0007669"/>
    <property type="project" value="Ensembl"/>
</dbReference>
<dbReference type="GO" id="GO:0045616">
    <property type="term" value="P:regulation of keratinocyte differentiation"/>
    <property type="evidence" value="ECO:0007669"/>
    <property type="project" value="Ensembl"/>
</dbReference>
<dbReference type="GO" id="GO:0006006">
    <property type="term" value="P:glucose metabolic process"/>
    <property type="evidence" value="ECO:0007669"/>
    <property type="project" value="Ensembl"/>
</dbReference>
<proteinExistence type="predicted"/>
<keyword evidence="4" id="KW-1185">Reference proteome</keyword>
<dbReference type="GO" id="GO:0042632">
    <property type="term" value="P:cholesterol homeostasis"/>
    <property type="evidence" value="ECO:0007669"/>
    <property type="project" value="Ensembl"/>
</dbReference>
<dbReference type="GO" id="GO:0060613">
    <property type="term" value="P:fat pad development"/>
    <property type="evidence" value="ECO:0007669"/>
    <property type="project" value="Ensembl"/>
</dbReference>
<dbReference type="GO" id="GO:1904565">
    <property type="term" value="P:response to 1-oleoyl-sn-glycerol 3-phosphate"/>
    <property type="evidence" value="ECO:0007669"/>
    <property type="project" value="Ensembl"/>
</dbReference>
<evidence type="ECO:0000259" key="2">
    <source>
        <dbReference type="Pfam" id="PF11555"/>
    </source>
</evidence>
<dbReference type="GO" id="GO:0043491">
    <property type="term" value="P:phosphatidylinositol 3-kinase/protein kinase B signal transduction"/>
    <property type="evidence" value="ECO:0007669"/>
    <property type="project" value="Ensembl"/>
</dbReference>
<dbReference type="GO" id="GO:0005829">
    <property type="term" value="C:cytosol"/>
    <property type="evidence" value="ECO:0007669"/>
    <property type="project" value="Ensembl"/>
</dbReference>
<dbReference type="GO" id="GO:0042059">
    <property type="term" value="P:negative regulation of epidermal growth factor receptor signaling pathway"/>
    <property type="evidence" value="ECO:0007669"/>
    <property type="project" value="Ensembl"/>
</dbReference>
<feature type="compositionally biased region" description="Polar residues" evidence="1">
    <location>
        <begin position="329"/>
        <end position="338"/>
    </location>
</feature>
<evidence type="ECO:0000256" key="1">
    <source>
        <dbReference type="SAM" id="MobiDB-lite"/>
    </source>
</evidence>
<dbReference type="Ensembl" id="ENSSMRT00000026520.1">
    <property type="protein sequence ID" value="ENSSMRP00000022677.1"/>
    <property type="gene ID" value="ENSSMRG00000017610.1"/>
</dbReference>
<dbReference type="GO" id="GO:0051216">
    <property type="term" value="P:cartilage development"/>
    <property type="evidence" value="ECO:0007669"/>
    <property type="project" value="Ensembl"/>
</dbReference>
<dbReference type="GeneTree" id="ENSGT00440000033870"/>
<sequence>MSTAGIAAQERSNPLKSSFAHGSHHIGSLEACWGGPSSRLENSFFSMDPVGAACSLNSPTPHPHTCCGLALAADPARGHSEIQPCGSGSSTCHTVHPDLGLEEGVIPGFRQLSIGTSHAPDKTPPLTPVKSPPLPFAPAPCTERSTRPLPPLPIHEDFLHDEVDREVEFLTSSDTDFLLAHCSSPAFKPVAQGRRSFRGCGQINLAYFDILAGPKLDDASVSTKHNRPEGGASPPPPPPPPPSNQLHRRLRRSHSGPAGSFNKSAVKVGGHFRRASPSSDDDKPEVPPRVPIPPRVLKPDYRRWSAEVTSNTYSDEDKPPKVPPREPLSRSNSRTPSPKSLPLYLNGIMPPTQSFAPDPKYVSSKSLRRQHSEDSAKKTPCILPIIENGRKVSSTHYYLLPERPPYLDKYEEFFREVEESKAEAQQQLWDTTSGDETSLSLIAKSDLVGPMKRKHLPCMVSP</sequence>
<feature type="region of interest" description="Disordered" evidence="1">
    <location>
        <begin position="218"/>
        <end position="377"/>
    </location>
</feature>
<dbReference type="GO" id="GO:0007173">
    <property type="term" value="P:epidermal growth factor receptor signaling pathway"/>
    <property type="evidence" value="ECO:0007669"/>
    <property type="project" value="Ensembl"/>
</dbReference>
<reference evidence="3" key="2">
    <citation type="submission" date="2025-09" db="UniProtKB">
        <authorList>
            <consortium name="Ensembl"/>
        </authorList>
    </citation>
    <scope>IDENTIFICATION</scope>
</reference>
<name>A0A8D0DW35_SALMN</name>
<dbReference type="GO" id="GO:0016477">
    <property type="term" value="P:cell migration"/>
    <property type="evidence" value="ECO:0007669"/>
    <property type="project" value="Ensembl"/>
</dbReference>
<organism evidence="3 4">
    <name type="scientific">Salvator merianae</name>
    <name type="common">Argentine black and white tegu</name>
    <name type="synonym">Tupinambis merianae</name>
    <dbReference type="NCBI Taxonomy" id="96440"/>
    <lineage>
        <taxon>Eukaryota</taxon>
        <taxon>Metazoa</taxon>
        <taxon>Chordata</taxon>
        <taxon>Craniata</taxon>
        <taxon>Vertebrata</taxon>
        <taxon>Euteleostomi</taxon>
        <taxon>Lepidosauria</taxon>
        <taxon>Squamata</taxon>
        <taxon>Bifurcata</taxon>
        <taxon>Unidentata</taxon>
        <taxon>Episquamata</taxon>
        <taxon>Laterata</taxon>
        <taxon>Teiioidea</taxon>
        <taxon>Teiidae</taxon>
        <taxon>Salvator</taxon>
    </lineage>
</organism>